<evidence type="ECO:0000256" key="4">
    <source>
        <dbReference type="ARBA" id="ARBA00022692"/>
    </source>
</evidence>
<dbReference type="GO" id="GO:0005886">
    <property type="term" value="C:plasma membrane"/>
    <property type="evidence" value="ECO:0007669"/>
    <property type="project" value="UniProtKB-SubCell"/>
</dbReference>
<feature type="transmembrane region" description="Helical" evidence="7">
    <location>
        <begin position="255"/>
        <end position="273"/>
    </location>
</feature>
<keyword evidence="3" id="KW-1003">Cell membrane</keyword>
<accession>A0A660KXD2</accession>
<keyword evidence="9" id="KW-1185">Reference proteome</keyword>
<evidence type="ECO:0000256" key="2">
    <source>
        <dbReference type="ARBA" id="ARBA00022448"/>
    </source>
</evidence>
<dbReference type="AlphaFoldDB" id="A0A660KXD2"/>
<feature type="transmembrane region" description="Helical" evidence="7">
    <location>
        <begin position="224"/>
        <end position="249"/>
    </location>
</feature>
<protein>
    <submittedName>
        <fullName evidence="8">Putative MFS family arabinose efflux permease</fullName>
    </submittedName>
</protein>
<evidence type="ECO:0000256" key="5">
    <source>
        <dbReference type="ARBA" id="ARBA00022989"/>
    </source>
</evidence>
<feature type="transmembrane region" description="Helical" evidence="7">
    <location>
        <begin position="114"/>
        <end position="135"/>
    </location>
</feature>
<keyword evidence="4 7" id="KW-0812">Transmembrane</keyword>
<name>A0A660KXD2_9ACTN</name>
<feature type="transmembrane region" description="Helical" evidence="7">
    <location>
        <begin position="89"/>
        <end position="108"/>
    </location>
</feature>
<evidence type="ECO:0000256" key="7">
    <source>
        <dbReference type="SAM" id="Phobius"/>
    </source>
</evidence>
<keyword evidence="5 7" id="KW-1133">Transmembrane helix</keyword>
<evidence type="ECO:0000256" key="6">
    <source>
        <dbReference type="ARBA" id="ARBA00023136"/>
    </source>
</evidence>
<dbReference type="PANTHER" id="PTHR23517:SF2">
    <property type="entry name" value="MULTIDRUG RESISTANCE PROTEIN MDTH"/>
    <property type="match status" value="1"/>
</dbReference>
<dbReference type="InterPro" id="IPR036259">
    <property type="entry name" value="MFS_trans_sf"/>
</dbReference>
<evidence type="ECO:0000256" key="1">
    <source>
        <dbReference type="ARBA" id="ARBA00004651"/>
    </source>
</evidence>
<dbReference type="Pfam" id="PF07690">
    <property type="entry name" value="MFS_1"/>
    <property type="match status" value="1"/>
</dbReference>
<evidence type="ECO:0000313" key="8">
    <source>
        <dbReference type="EMBL" id="RKQ86316.1"/>
    </source>
</evidence>
<feature type="transmembrane region" description="Helical" evidence="7">
    <location>
        <begin position="155"/>
        <end position="173"/>
    </location>
</feature>
<evidence type="ECO:0000256" key="3">
    <source>
        <dbReference type="ARBA" id="ARBA00022475"/>
    </source>
</evidence>
<feature type="transmembrane region" description="Helical" evidence="7">
    <location>
        <begin position="384"/>
        <end position="404"/>
    </location>
</feature>
<gene>
    <name evidence="8" type="ORF">C8N24_4326</name>
</gene>
<dbReference type="InterPro" id="IPR050171">
    <property type="entry name" value="MFS_Transporters"/>
</dbReference>
<dbReference type="EMBL" id="RBIL01000002">
    <property type="protein sequence ID" value="RKQ86316.1"/>
    <property type="molecule type" value="Genomic_DNA"/>
</dbReference>
<feature type="transmembrane region" description="Helical" evidence="7">
    <location>
        <begin position="318"/>
        <end position="344"/>
    </location>
</feature>
<comment type="subcellular location">
    <subcellularLocation>
        <location evidence="1">Cell membrane</location>
        <topology evidence="1">Multi-pass membrane protein</topology>
    </subcellularLocation>
</comment>
<dbReference type="InterPro" id="IPR011701">
    <property type="entry name" value="MFS"/>
</dbReference>
<dbReference type="RefSeq" id="WP_211340089.1">
    <property type="nucleotide sequence ID" value="NZ_RBIL01000002.1"/>
</dbReference>
<dbReference type="SUPFAM" id="SSF103473">
    <property type="entry name" value="MFS general substrate transporter"/>
    <property type="match status" value="1"/>
</dbReference>
<dbReference type="GO" id="GO:0022857">
    <property type="term" value="F:transmembrane transporter activity"/>
    <property type="evidence" value="ECO:0007669"/>
    <property type="project" value="InterPro"/>
</dbReference>
<feature type="transmembrane region" description="Helical" evidence="7">
    <location>
        <begin position="356"/>
        <end position="378"/>
    </location>
</feature>
<feature type="transmembrane region" description="Helical" evidence="7">
    <location>
        <begin position="293"/>
        <end position="312"/>
    </location>
</feature>
<keyword evidence="6 7" id="KW-0472">Membrane</keyword>
<dbReference type="Gene3D" id="1.20.1250.20">
    <property type="entry name" value="MFS general substrate transporter like domains"/>
    <property type="match status" value="1"/>
</dbReference>
<dbReference type="Proteomes" id="UP000278962">
    <property type="component" value="Unassembled WGS sequence"/>
</dbReference>
<organism evidence="8 9">
    <name type="scientific">Solirubrobacter pauli</name>
    <dbReference type="NCBI Taxonomy" id="166793"/>
    <lineage>
        <taxon>Bacteria</taxon>
        <taxon>Bacillati</taxon>
        <taxon>Actinomycetota</taxon>
        <taxon>Thermoleophilia</taxon>
        <taxon>Solirubrobacterales</taxon>
        <taxon>Solirubrobacteraceae</taxon>
        <taxon>Solirubrobacter</taxon>
    </lineage>
</organism>
<sequence>MNLRWKFTLRRLSMVVMAASRTILRRAYLAQGLGSTVEGIGLSTAVLYFSGHVGLSAEAVGGVLAFATTAALVLVLPIGILADRIGLKRAAVGLGTLVVAAFAAYALARGLWLYAVGATLFMITQAGLGAVRQAIVADNVDAGERVRARAVMQTLINAGYGLGTIVGALAAVIGGDAAFLAAFVGAAVLALGAAALLASLPIRPRATTAPRVRPGLVALRDRRFTGICALATIVLLSMPVLSMLLPLWITQRVHAPGWVAPATLGVNTLIVIVTQTRWTSRVSSDARAARSLALGATALLAGCAVIGASGLVPAEAVAALLAGTVLLTVGEITAGAGLWHVAFTRMPTTAPAQYQAVYGMAGSAARVLGPLAALPLVLAAGVTGWVILGAVMAVAAGALALLAMRDHVAPMAVPALNR</sequence>
<reference evidence="8 9" key="1">
    <citation type="submission" date="2018-10" db="EMBL/GenBank/DDBJ databases">
        <title>Genomic Encyclopedia of Archaeal and Bacterial Type Strains, Phase II (KMG-II): from individual species to whole genera.</title>
        <authorList>
            <person name="Goeker M."/>
        </authorList>
    </citation>
    <scope>NUCLEOTIDE SEQUENCE [LARGE SCALE GENOMIC DNA]</scope>
    <source>
        <strain evidence="8 9">DSM 14954</strain>
    </source>
</reference>
<keyword evidence="2" id="KW-0813">Transport</keyword>
<proteinExistence type="predicted"/>
<dbReference type="PANTHER" id="PTHR23517">
    <property type="entry name" value="RESISTANCE PROTEIN MDTM, PUTATIVE-RELATED-RELATED"/>
    <property type="match status" value="1"/>
</dbReference>
<feature type="transmembrane region" description="Helical" evidence="7">
    <location>
        <begin position="63"/>
        <end position="82"/>
    </location>
</feature>
<feature type="transmembrane region" description="Helical" evidence="7">
    <location>
        <begin position="179"/>
        <end position="203"/>
    </location>
</feature>
<evidence type="ECO:0000313" key="9">
    <source>
        <dbReference type="Proteomes" id="UP000278962"/>
    </source>
</evidence>
<comment type="caution">
    <text evidence="8">The sequence shown here is derived from an EMBL/GenBank/DDBJ whole genome shotgun (WGS) entry which is preliminary data.</text>
</comment>